<accession>A0A6M3LM73</accession>
<organism evidence="1">
    <name type="scientific">viral metagenome</name>
    <dbReference type="NCBI Taxonomy" id="1070528"/>
    <lineage>
        <taxon>unclassified sequences</taxon>
        <taxon>metagenomes</taxon>
        <taxon>organismal metagenomes</taxon>
    </lineage>
</organism>
<dbReference type="EMBL" id="MT143206">
    <property type="protein sequence ID" value="QJA94141.1"/>
    <property type="molecule type" value="Genomic_DNA"/>
</dbReference>
<name>A0A6M3LM73_9ZZZZ</name>
<evidence type="ECO:0000313" key="1">
    <source>
        <dbReference type="EMBL" id="QJA94141.1"/>
    </source>
</evidence>
<gene>
    <name evidence="1" type="ORF">MM415B03961_0011</name>
</gene>
<reference evidence="1" key="1">
    <citation type="submission" date="2020-03" db="EMBL/GenBank/DDBJ databases">
        <title>The deep terrestrial virosphere.</title>
        <authorList>
            <person name="Holmfeldt K."/>
            <person name="Nilsson E."/>
            <person name="Simone D."/>
            <person name="Lopez-Fernandez M."/>
            <person name="Wu X."/>
            <person name="de Brujin I."/>
            <person name="Lundin D."/>
            <person name="Andersson A."/>
            <person name="Bertilsson S."/>
            <person name="Dopson M."/>
        </authorList>
    </citation>
    <scope>NUCLEOTIDE SEQUENCE</scope>
    <source>
        <strain evidence="1">MM415B03961</strain>
    </source>
</reference>
<protein>
    <submittedName>
        <fullName evidence="1">Uncharacterized protein</fullName>
    </submittedName>
</protein>
<sequence length="61" mass="7198">MMDIEEQITLLLYRDMEPLRPTHAYQWAQDTAKAILAIEPLPGITVRDLIVLERRNDEYLD</sequence>
<proteinExistence type="predicted"/>
<dbReference type="AlphaFoldDB" id="A0A6M3LM73"/>